<dbReference type="Proteomes" id="UP000886998">
    <property type="component" value="Unassembled WGS sequence"/>
</dbReference>
<evidence type="ECO:0008006" key="4">
    <source>
        <dbReference type="Google" id="ProtNLM"/>
    </source>
</evidence>
<sequence>MRIFLDGIAKKRYENNEDSFTSWTSNVRRASDRLKSRAQQPGECIQSYIQDVLELCKQAELNTSEEDKVSHLMMKAAQPQHQAAGTAIRLGYHKDEVDRSLATITSQPITASQQFFSSAQRPTLKTPDDHQHTPQDHQ</sequence>
<evidence type="ECO:0000313" key="3">
    <source>
        <dbReference type="Proteomes" id="UP000886998"/>
    </source>
</evidence>
<evidence type="ECO:0000256" key="1">
    <source>
        <dbReference type="SAM" id="MobiDB-lite"/>
    </source>
</evidence>
<evidence type="ECO:0000313" key="2">
    <source>
        <dbReference type="EMBL" id="GFY45481.1"/>
    </source>
</evidence>
<feature type="compositionally biased region" description="Basic and acidic residues" evidence="1">
    <location>
        <begin position="126"/>
        <end position="138"/>
    </location>
</feature>
<protein>
    <recommendedName>
        <fullName evidence="4">Gag protein</fullName>
    </recommendedName>
</protein>
<dbReference type="EMBL" id="BMAV01004886">
    <property type="protein sequence ID" value="GFY45481.1"/>
    <property type="molecule type" value="Genomic_DNA"/>
</dbReference>
<dbReference type="AlphaFoldDB" id="A0A8X7BUK4"/>
<reference evidence="2" key="1">
    <citation type="submission" date="2020-08" db="EMBL/GenBank/DDBJ databases">
        <title>Multicomponent nature underlies the extraordinary mechanical properties of spider dragline silk.</title>
        <authorList>
            <person name="Kono N."/>
            <person name="Nakamura H."/>
            <person name="Mori M."/>
            <person name="Yoshida Y."/>
            <person name="Ohtoshi R."/>
            <person name="Malay A.D."/>
            <person name="Moran D.A.P."/>
            <person name="Tomita M."/>
            <person name="Numata K."/>
            <person name="Arakawa K."/>
        </authorList>
    </citation>
    <scope>NUCLEOTIDE SEQUENCE</scope>
</reference>
<gene>
    <name evidence="2" type="ORF">TNIN_262221</name>
</gene>
<organism evidence="2 3">
    <name type="scientific">Trichonephila inaurata madagascariensis</name>
    <dbReference type="NCBI Taxonomy" id="2747483"/>
    <lineage>
        <taxon>Eukaryota</taxon>
        <taxon>Metazoa</taxon>
        <taxon>Ecdysozoa</taxon>
        <taxon>Arthropoda</taxon>
        <taxon>Chelicerata</taxon>
        <taxon>Arachnida</taxon>
        <taxon>Araneae</taxon>
        <taxon>Araneomorphae</taxon>
        <taxon>Entelegynae</taxon>
        <taxon>Araneoidea</taxon>
        <taxon>Nephilidae</taxon>
        <taxon>Trichonephila</taxon>
        <taxon>Trichonephila inaurata</taxon>
    </lineage>
</organism>
<accession>A0A8X7BUK4</accession>
<feature type="compositionally biased region" description="Polar residues" evidence="1">
    <location>
        <begin position="111"/>
        <end position="123"/>
    </location>
</feature>
<keyword evidence="3" id="KW-1185">Reference proteome</keyword>
<dbReference type="OrthoDB" id="10024629at2759"/>
<name>A0A8X7BUK4_9ARAC</name>
<feature type="region of interest" description="Disordered" evidence="1">
    <location>
        <begin position="111"/>
        <end position="138"/>
    </location>
</feature>
<proteinExistence type="predicted"/>
<comment type="caution">
    <text evidence="2">The sequence shown here is derived from an EMBL/GenBank/DDBJ whole genome shotgun (WGS) entry which is preliminary data.</text>
</comment>